<sequence length="76" mass="8694">GIKSQIEELVSGLDEMYRDGDVDKAVRNLTDYMMAALELESTWHKDKVFKLLAENRVVRDISTHCGEAVKKILEKL</sequence>
<dbReference type="AlphaFoldDB" id="A0A0F8Y2J2"/>
<comment type="caution">
    <text evidence="1">The sequence shown here is derived from an EMBL/GenBank/DDBJ whole genome shotgun (WGS) entry which is preliminary data.</text>
</comment>
<protein>
    <submittedName>
        <fullName evidence="1">Uncharacterized protein</fullName>
    </submittedName>
</protein>
<evidence type="ECO:0000313" key="1">
    <source>
        <dbReference type="EMBL" id="KKK75607.1"/>
    </source>
</evidence>
<reference evidence="1" key="1">
    <citation type="journal article" date="2015" name="Nature">
        <title>Complex archaea that bridge the gap between prokaryotes and eukaryotes.</title>
        <authorList>
            <person name="Spang A."/>
            <person name="Saw J.H."/>
            <person name="Jorgensen S.L."/>
            <person name="Zaremba-Niedzwiedzka K."/>
            <person name="Martijn J."/>
            <person name="Lind A.E."/>
            <person name="van Eijk R."/>
            <person name="Schleper C."/>
            <person name="Guy L."/>
            <person name="Ettema T.J."/>
        </authorList>
    </citation>
    <scope>NUCLEOTIDE SEQUENCE</scope>
</reference>
<organism evidence="1">
    <name type="scientific">marine sediment metagenome</name>
    <dbReference type="NCBI Taxonomy" id="412755"/>
    <lineage>
        <taxon>unclassified sequences</taxon>
        <taxon>metagenomes</taxon>
        <taxon>ecological metagenomes</taxon>
    </lineage>
</organism>
<feature type="non-terminal residue" evidence="1">
    <location>
        <position position="1"/>
    </location>
</feature>
<accession>A0A0F8Y2J2</accession>
<dbReference type="EMBL" id="LAZR01055785">
    <property type="protein sequence ID" value="KKK75607.1"/>
    <property type="molecule type" value="Genomic_DNA"/>
</dbReference>
<name>A0A0F8Y2J2_9ZZZZ</name>
<gene>
    <name evidence="1" type="ORF">LCGC14_2872010</name>
</gene>
<proteinExistence type="predicted"/>